<gene>
    <name evidence="3" type="ORF">SKAU_G00396680</name>
</gene>
<evidence type="ECO:0000256" key="1">
    <source>
        <dbReference type="SAM" id="MobiDB-lite"/>
    </source>
</evidence>
<feature type="compositionally biased region" description="Polar residues" evidence="1">
    <location>
        <begin position="111"/>
        <end position="128"/>
    </location>
</feature>
<dbReference type="PANTHER" id="PTHR31640:SF1">
    <property type="entry name" value="BRIDGE-LIKE LIPID TRANSFER PROTEIN FAMILY MEMBER 1"/>
    <property type="match status" value="1"/>
</dbReference>
<evidence type="ECO:0000259" key="2">
    <source>
        <dbReference type="Pfam" id="PF25040"/>
    </source>
</evidence>
<reference evidence="3" key="1">
    <citation type="journal article" date="2023" name="Science">
        <title>Genome structures resolve the early diversification of teleost fishes.</title>
        <authorList>
            <person name="Parey E."/>
            <person name="Louis A."/>
            <person name="Montfort J."/>
            <person name="Bouchez O."/>
            <person name="Roques C."/>
            <person name="Iampietro C."/>
            <person name="Lluch J."/>
            <person name="Castinel A."/>
            <person name="Donnadieu C."/>
            <person name="Desvignes T."/>
            <person name="Floi Bucao C."/>
            <person name="Jouanno E."/>
            <person name="Wen M."/>
            <person name="Mejri S."/>
            <person name="Dirks R."/>
            <person name="Jansen H."/>
            <person name="Henkel C."/>
            <person name="Chen W.J."/>
            <person name="Zahm M."/>
            <person name="Cabau C."/>
            <person name="Klopp C."/>
            <person name="Thompson A.W."/>
            <person name="Robinson-Rechavi M."/>
            <person name="Braasch I."/>
            <person name="Lecointre G."/>
            <person name="Bobe J."/>
            <person name="Postlethwait J.H."/>
            <person name="Berthelot C."/>
            <person name="Roest Crollius H."/>
            <person name="Guiguen Y."/>
        </authorList>
    </citation>
    <scope>NUCLEOTIDE SEQUENCE</scope>
    <source>
        <tissue evidence="3">Blood</tissue>
    </source>
</reference>
<feature type="domain" description="Bridge-like lipid transfer protein family member 1 C-terminal" evidence="2">
    <location>
        <begin position="34"/>
        <end position="118"/>
    </location>
</feature>
<dbReference type="Proteomes" id="UP001152622">
    <property type="component" value="Chromosome 20"/>
</dbReference>
<dbReference type="GO" id="GO:0098793">
    <property type="term" value="C:presynapse"/>
    <property type="evidence" value="ECO:0007669"/>
    <property type="project" value="GOC"/>
</dbReference>
<dbReference type="InterPro" id="IPR056742">
    <property type="entry name" value="BLTP1_C"/>
</dbReference>
<accession>A0A9Q1ECL3</accession>
<protein>
    <recommendedName>
        <fullName evidence="2">Bridge-like lipid transfer protein family member 1 C-terminal domain-containing protein</fullName>
    </recommendedName>
</protein>
<feature type="region of interest" description="Disordered" evidence="1">
    <location>
        <begin position="111"/>
        <end position="132"/>
    </location>
</feature>
<dbReference type="Pfam" id="PF25040">
    <property type="entry name" value="BLTP1_C"/>
    <property type="match status" value="1"/>
</dbReference>
<sequence>MRTWVSLTLWTRWRSLPRPWCPPPPPPTPPSLWTVVVYVRVQPSQIRFSCLPMSRVECMLKLPSLDLVFSSNRGDLETPPPSHPTRGALPGVPSIAIRPKSAQNLNWQRSPSRFGQPSGAVQAQQQPIGSHRTPRQLLRTKLHGLHVRLLAVRLPPLRGWEAEVSGIRAAFWIRTSGFSG</sequence>
<proteinExistence type="predicted"/>
<dbReference type="InterPro" id="IPR033616">
    <property type="entry name" value="BLTP1"/>
</dbReference>
<dbReference type="GO" id="GO:0048488">
    <property type="term" value="P:synaptic vesicle endocytosis"/>
    <property type="evidence" value="ECO:0007669"/>
    <property type="project" value="TreeGrafter"/>
</dbReference>
<evidence type="ECO:0000313" key="4">
    <source>
        <dbReference type="Proteomes" id="UP001152622"/>
    </source>
</evidence>
<name>A0A9Q1ECL3_SYNKA</name>
<dbReference type="AlphaFoldDB" id="A0A9Q1ECL3"/>
<dbReference type="EMBL" id="JAINUF010000020">
    <property type="protein sequence ID" value="KAJ8336325.1"/>
    <property type="molecule type" value="Genomic_DNA"/>
</dbReference>
<dbReference type="OrthoDB" id="10051416at2759"/>
<organism evidence="3 4">
    <name type="scientific">Synaphobranchus kaupii</name>
    <name type="common">Kaup's arrowtooth eel</name>
    <dbReference type="NCBI Taxonomy" id="118154"/>
    <lineage>
        <taxon>Eukaryota</taxon>
        <taxon>Metazoa</taxon>
        <taxon>Chordata</taxon>
        <taxon>Craniata</taxon>
        <taxon>Vertebrata</taxon>
        <taxon>Euteleostomi</taxon>
        <taxon>Actinopterygii</taxon>
        <taxon>Neopterygii</taxon>
        <taxon>Teleostei</taxon>
        <taxon>Anguilliformes</taxon>
        <taxon>Synaphobranchidae</taxon>
        <taxon>Synaphobranchus</taxon>
    </lineage>
</organism>
<evidence type="ECO:0000313" key="3">
    <source>
        <dbReference type="EMBL" id="KAJ8336325.1"/>
    </source>
</evidence>
<comment type="caution">
    <text evidence="3">The sequence shown here is derived from an EMBL/GenBank/DDBJ whole genome shotgun (WGS) entry which is preliminary data.</text>
</comment>
<dbReference type="PANTHER" id="PTHR31640">
    <property type="entry name" value="TRANSMEMBRANE PROTEIN KIAA1109"/>
    <property type="match status" value="1"/>
</dbReference>
<keyword evidence="4" id="KW-1185">Reference proteome</keyword>